<evidence type="ECO:0000256" key="28">
    <source>
        <dbReference type="SAM" id="Phobius"/>
    </source>
</evidence>
<evidence type="ECO:0000256" key="2">
    <source>
        <dbReference type="ARBA" id="ARBA00004249"/>
    </source>
</evidence>
<dbReference type="RefSeq" id="WP_236985573.1">
    <property type="nucleotide sequence ID" value="NZ_AP023086.1"/>
</dbReference>
<evidence type="ECO:0000256" key="1">
    <source>
        <dbReference type="ARBA" id="ARBA00002624"/>
    </source>
</evidence>
<evidence type="ECO:0000256" key="18">
    <source>
        <dbReference type="ARBA" id="ARBA00022984"/>
    </source>
</evidence>
<evidence type="ECO:0000256" key="13">
    <source>
        <dbReference type="ARBA" id="ARBA00022679"/>
    </source>
</evidence>
<dbReference type="Pfam" id="PF17092">
    <property type="entry name" value="PCB_OB"/>
    <property type="match status" value="1"/>
</dbReference>
<feature type="transmembrane region" description="Helical" evidence="28">
    <location>
        <begin position="9"/>
        <end position="31"/>
    </location>
</feature>
<keyword evidence="14 28" id="KW-0812">Transmembrane</keyword>
<accession>A0AAN1WEE2</accession>
<dbReference type="GO" id="GO:0006508">
    <property type="term" value="P:proteolysis"/>
    <property type="evidence" value="ECO:0007669"/>
    <property type="project" value="UniProtKB-KW"/>
</dbReference>
<proteinExistence type="inferred from homology"/>
<dbReference type="NCBIfam" id="TIGR02074">
    <property type="entry name" value="PBP_1a_fam"/>
    <property type="match status" value="1"/>
</dbReference>
<keyword evidence="11" id="KW-0645">Protease</keyword>
<dbReference type="InterPro" id="IPR001264">
    <property type="entry name" value="Glyco_trans_51"/>
</dbReference>
<evidence type="ECO:0000256" key="21">
    <source>
        <dbReference type="ARBA" id="ARBA00023251"/>
    </source>
</evidence>
<dbReference type="SUPFAM" id="SSF56601">
    <property type="entry name" value="beta-lactamase/transpeptidase-like"/>
    <property type="match status" value="1"/>
</dbReference>
<dbReference type="PANTHER" id="PTHR32282">
    <property type="entry name" value="BINDING PROTEIN TRANSPEPTIDASE, PUTATIVE-RELATED"/>
    <property type="match status" value="1"/>
</dbReference>
<comment type="similarity">
    <text evidence="5">In the N-terminal section; belongs to the glycosyltransferase 51 family.</text>
</comment>
<name>A0AAN1WEE2_9GAMM</name>
<evidence type="ECO:0000256" key="27">
    <source>
        <dbReference type="ARBA" id="ARBA00060592"/>
    </source>
</evidence>
<evidence type="ECO:0000256" key="9">
    <source>
        <dbReference type="ARBA" id="ARBA00022519"/>
    </source>
</evidence>
<evidence type="ECO:0000256" key="25">
    <source>
        <dbReference type="ARBA" id="ARBA00044770"/>
    </source>
</evidence>
<gene>
    <name evidence="32" type="ORF">MARGE09_P0265</name>
</gene>
<keyword evidence="19 28" id="KW-1133">Transmembrane helix</keyword>
<dbReference type="SUPFAM" id="SSF53955">
    <property type="entry name" value="Lysozyme-like"/>
    <property type="match status" value="1"/>
</dbReference>
<dbReference type="Gene3D" id="3.40.710.10">
    <property type="entry name" value="DD-peptidase/beta-lactamase superfamily"/>
    <property type="match status" value="2"/>
</dbReference>
<keyword evidence="33" id="KW-1185">Reference proteome</keyword>
<keyword evidence="22" id="KW-0511">Multifunctional enzyme</keyword>
<evidence type="ECO:0000313" key="33">
    <source>
        <dbReference type="Proteomes" id="UP001320119"/>
    </source>
</evidence>
<dbReference type="EC" id="3.4.16.4" evidence="6"/>
<keyword evidence="17" id="KW-0735">Signal-anchor</keyword>
<dbReference type="EC" id="2.4.99.28" evidence="25"/>
<evidence type="ECO:0000256" key="11">
    <source>
        <dbReference type="ARBA" id="ARBA00022670"/>
    </source>
</evidence>
<dbReference type="GO" id="GO:0009002">
    <property type="term" value="F:serine-type D-Ala-D-Ala carboxypeptidase activity"/>
    <property type="evidence" value="ECO:0007669"/>
    <property type="project" value="UniProtKB-EC"/>
</dbReference>
<dbReference type="PANTHER" id="PTHR32282:SF27">
    <property type="entry name" value="PENICILLIN-BINDING PROTEIN 1A"/>
    <property type="match status" value="1"/>
</dbReference>
<evidence type="ECO:0000256" key="17">
    <source>
        <dbReference type="ARBA" id="ARBA00022968"/>
    </source>
</evidence>
<comment type="catalytic activity">
    <reaction evidence="24">
        <text>Preferential cleavage: (Ac)2-L-Lys-D-Ala-|-D-Ala. Also transpeptidation of peptidyl-alanyl moieties that are N-acyl substituents of D-alanine.</text>
        <dbReference type="EC" id="3.4.16.4"/>
    </reaction>
</comment>
<evidence type="ECO:0000256" key="22">
    <source>
        <dbReference type="ARBA" id="ARBA00023268"/>
    </source>
</evidence>
<dbReference type="GO" id="GO:0046677">
    <property type="term" value="P:response to antibiotic"/>
    <property type="evidence" value="ECO:0007669"/>
    <property type="project" value="UniProtKB-KW"/>
</dbReference>
<evidence type="ECO:0000256" key="4">
    <source>
        <dbReference type="ARBA" id="ARBA00007090"/>
    </source>
</evidence>
<evidence type="ECO:0000256" key="23">
    <source>
        <dbReference type="ARBA" id="ARBA00023316"/>
    </source>
</evidence>
<dbReference type="Proteomes" id="UP001320119">
    <property type="component" value="Chromosome"/>
</dbReference>
<evidence type="ECO:0000256" key="15">
    <source>
        <dbReference type="ARBA" id="ARBA00022801"/>
    </source>
</evidence>
<keyword evidence="20 28" id="KW-0472">Membrane</keyword>
<evidence type="ECO:0000256" key="12">
    <source>
        <dbReference type="ARBA" id="ARBA00022676"/>
    </source>
</evidence>
<dbReference type="GO" id="GO:0071555">
    <property type="term" value="P:cell wall organization"/>
    <property type="evidence" value="ECO:0007669"/>
    <property type="project" value="UniProtKB-KW"/>
</dbReference>
<dbReference type="Pfam" id="PF00912">
    <property type="entry name" value="Transgly"/>
    <property type="match status" value="1"/>
</dbReference>
<evidence type="ECO:0000256" key="19">
    <source>
        <dbReference type="ARBA" id="ARBA00022989"/>
    </source>
</evidence>
<keyword evidence="15 32" id="KW-0378">Hydrolase</keyword>
<organism evidence="32 33">
    <name type="scientific">Marinagarivorans cellulosilyticus</name>
    <dbReference type="NCBI Taxonomy" id="2721545"/>
    <lineage>
        <taxon>Bacteria</taxon>
        <taxon>Pseudomonadati</taxon>
        <taxon>Pseudomonadota</taxon>
        <taxon>Gammaproteobacteria</taxon>
        <taxon>Cellvibrionales</taxon>
        <taxon>Cellvibrionaceae</taxon>
        <taxon>Marinagarivorans</taxon>
    </lineage>
</organism>
<dbReference type="InterPro" id="IPR036950">
    <property type="entry name" value="PBP_transglycosylase"/>
</dbReference>
<dbReference type="GO" id="GO:0008955">
    <property type="term" value="F:peptidoglycan glycosyltransferase activity"/>
    <property type="evidence" value="ECO:0007669"/>
    <property type="project" value="UniProtKB-EC"/>
</dbReference>
<reference evidence="32 33" key="1">
    <citation type="journal article" date="2022" name="IScience">
        <title>An ultrasensitive nanofiber-based assay for enzymatic hydrolysis and deep-sea microbial degradation of cellulose.</title>
        <authorList>
            <person name="Tsudome M."/>
            <person name="Tachioka M."/>
            <person name="Miyazaki M."/>
            <person name="Uchimura K."/>
            <person name="Tsuda M."/>
            <person name="Takaki Y."/>
            <person name="Deguchi S."/>
        </authorList>
    </citation>
    <scope>NUCLEOTIDE SEQUENCE [LARGE SCALE GENOMIC DNA]</scope>
    <source>
        <strain evidence="32 33">GE09</strain>
    </source>
</reference>
<keyword evidence="10 32" id="KW-0121">Carboxypeptidase</keyword>
<keyword evidence="8" id="KW-1003">Cell membrane</keyword>
<keyword evidence="23" id="KW-0961">Cell wall biogenesis/degradation</keyword>
<evidence type="ECO:0000256" key="24">
    <source>
        <dbReference type="ARBA" id="ARBA00034000"/>
    </source>
</evidence>
<evidence type="ECO:0000256" key="26">
    <source>
        <dbReference type="ARBA" id="ARBA00049902"/>
    </source>
</evidence>
<dbReference type="InterPro" id="IPR023346">
    <property type="entry name" value="Lysozyme-like_dom_sf"/>
</dbReference>
<evidence type="ECO:0000256" key="7">
    <source>
        <dbReference type="ARBA" id="ARBA00018638"/>
    </source>
</evidence>
<comment type="function">
    <text evidence="1">Cell wall formation. Synthesis of cross-linked peptidoglycan from the lipid intermediates. The enzyme has a penicillin-insensitive transglycosylase N-terminal domain (formation of linear glycan strands) and a penicillin-sensitive transpeptidase C-terminal domain (cross-linking of the peptide subunits).</text>
</comment>
<dbReference type="KEGG" id="marq:MARGE09_P0265"/>
<evidence type="ECO:0000256" key="16">
    <source>
        <dbReference type="ARBA" id="ARBA00022960"/>
    </source>
</evidence>
<dbReference type="InterPro" id="IPR001460">
    <property type="entry name" value="PCN-bd_Tpept"/>
</dbReference>
<dbReference type="Gene3D" id="1.10.3810.10">
    <property type="entry name" value="Biosynthetic peptidoglycan transglycosylase-like"/>
    <property type="match status" value="1"/>
</dbReference>
<evidence type="ECO:0000256" key="20">
    <source>
        <dbReference type="ARBA" id="ARBA00023136"/>
    </source>
</evidence>
<feature type="domain" description="Penicillin-binding protein transpeptidase" evidence="29">
    <location>
        <begin position="428"/>
        <end position="702"/>
    </location>
</feature>
<dbReference type="InterPro" id="IPR012338">
    <property type="entry name" value="Beta-lactam/transpept-like"/>
</dbReference>
<comment type="pathway">
    <text evidence="3">Cell wall biogenesis; peptidoglycan biosynthesis.</text>
</comment>
<evidence type="ECO:0000256" key="5">
    <source>
        <dbReference type="ARBA" id="ARBA00007739"/>
    </source>
</evidence>
<keyword evidence="21" id="KW-0046">Antibiotic resistance</keyword>
<evidence type="ECO:0000256" key="10">
    <source>
        <dbReference type="ARBA" id="ARBA00022645"/>
    </source>
</evidence>
<evidence type="ECO:0000256" key="6">
    <source>
        <dbReference type="ARBA" id="ARBA00012448"/>
    </source>
</evidence>
<feature type="domain" description="Penicillin-binding protein OB-like" evidence="31">
    <location>
        <begin position="318"/>
        <end position="423"/>
    </location>
</feature>
<evidence type="ECO:0000256" key="3">
    <source>
        <dbReference type="ARBA" id="ARBA00004752"/>
    </source>
</evidence>
<dbReference type="GO" id="GO:0009252">
    <property type="term" value="P:peptidoglycan biosynthetic process"/>
    <property type="evidence" value="ECO:0007669"/>
    <property type="project" value="UniProtKB-KW"/>
</dbReference>
<feature type="domain" description="Glycosyl transferase family 51" evidence="30">
    <location>
        <begin position="57"/>
        <end position="231"/>
    </location>
</feature>
<evidence type="ECO:0000259" key="31">
    <source>
        <dbReference type="Pfam" id="PF17092"/>
    </source>
</evidence>
<evidence type="ECO:0000256" key="8">
    <source>
        <dbReference type="ARBA" id="ARBA00022475"/>
    </source>
</evidence>
<dbReference type="FunFam" id="1.10.3810.10:FF:000003">
    <property type="entry name" value="Penicillin-binding protein 1a"/>
    <property type="match status" value="1"/>
</dbReference>
<comment type="similarity">
    <text evidence="4">In the C-terminal section; belongs to the transpeptidase family.</text>
</comment>
<comment type="pathway">
    <text evidence="27">Glycan biosynthesis.</text>
</comment>
<dbReference type="Pfam" id="PF00905">
    <property type="entry name" value="Transpeptidase"/>
    <property type="match status" value="1"/>
</dbReference>
<dbReference type="AlphaFoldDB" id="A0AAN1WEE2"/>
<comment type="catalytic activity">
    <reaction evidence="26">
        <text>[GlcNAc-(1-&gt;4)-Mur2Ac(oyl-L-Ala-gamma-D-Glu-L-Lys-D-Ala-D-Ala)](n)-di-trans,octa-cis-undecaprenyl diphosphate + beta-D-GlcNAc-(1-&gt;4)-Mur2Ac(oyl-L-Ala-gamma-D-Glu-L-Lys-D-Ala-D-Ala)-di-trans,octa-cis-undecaprenyl diphosphate = [GlcNAc-(1-&gt;4)-Mur2Ac(oyl-L-Ala-gamma-D-Glu-L-Lys-D-Ala-D-Ala)](n+1)-di-trans,octa-cis-undecaprenyl diphosphate + di-trans,octa-cis-undecaprenyl diphosphate + H(+)</text>
        <dbReference type="Rhea" id="RHEA:23708"/>
        <dbReference type="Rhea" id="RHEA-COMP:9602"/>
        <dbReference type="Rhea" id="RHEA-COMP:9603"/>
        <dbReference type="ChEBI" id="CHEBI:15378"/>
        <dbReference type="ChEBI" id="CHEBI:58405"/>
        <dbReference type="ChEBI" id="CHEBI:60033"/>
        <dbReference type="ChEBI" id="CHEBI:78435"/>
        <dbReference type="EC" id="2.4.99.28"/>
    </reaction>
</comment>
<keyword evidence="18" id="KW-0573">Peptidoglycan synthesis</keyword>
<protein>
    <recommendedName>
        <fullName evidence="7">Penicillin-binding protein 1A</fullName>
        <ecNumber evidence="25">2.4.99.28</ecNumber>
        <ecNumber evidence="6">3.4.16.4</ecNumber>
    </recommendedName>
</protein>
<dbReference type="InterPro" id="IPR031376">
    <property type="entry name" value="PCB_OB"/>
</dbReference>
<dbReference type="GO" id="GO:0005886">
    <property type="term" value="C:plasma membrane"/>
    <property type="evidence" value="ECO:0007669"/>
    <property type="project" value="UniProtKB-SubCell"/>
</dbReference>
<dbReference type="GO" id="GO:0008360">
    <property type="term" value="P:regulation of cell shape"/>
    <property type="evidence" value="ECO:0007669"/>
    <property type="project" value="UniProtKB-KW"/>
</dbReference>
<keyword evidence="12 32" id="KW-0328">Glycosyltransferase</keyword>
<dbReference type="GO" id="GO:0030288">
    <property type="term" value="C:outer membrane-bounded periplasmic space"/>
    <property type="evidence" value="ECO:0007669"/>
    <property type="project" value="TreeGrafter"/>
</dbReference>
<evidence type="ECO:0000259" key="30">
    <source>
        <dbReference type="Pfam" id="PF00912"/>
    </source>
</evidence>
<dbReference type="InterPro" id="IPR050396">
    <property type="entry name" value="Glycosyltr_51/Transpeptidase"/>
</dbReference>
<sequence length="808" mass="90113">MLKSLLRIIIWLALTLVGGTTLSLAGMFLYLSPALPSVESLREVKLQTPLRVYSADNKLIGEFGEQRRTPIRYQDIPERYIDALLAAEDEEFYSHNGVSIKGLMRAVSHLLITGEKKSGGSTITMQVTRHFFLNKKKHFKRKFNEILLALRIEEELSKPEILELYVNVMFMGSRAYGIQAAAETYYGKDIADLSTAQLATLAGLYKAPSIWNPLSNPERAKERRDWILHRMAEIGKIDNDTLNQALSEPVTAQYHRHQLDFNAPYVAEVARQQAINLLGPKAYTDGYSVYTSINSERQASAQSAIRAGLSAYDRRHGYRGPERRTEATDLEQQLEALEQRPLVYDLTPALVSKVNDDAIEVYFSRNETATLSWANLADGLRLYKSENITTPAPETPHALFKAGDIIRLQATTNGWTLTQIPEAQAGLVSIDSFSGEVVALVGGYHFGLSSFNRVIQAERQPGSNFKPFLYTAALENGFTPATLINDAPVVFDDNELESTWRPENSSGKFYGPTRLRKALYLSRNLVSIRVLRNVGINKAIKDIARFGIDPEKLPRDLSLALGSYAITPYDIAAGYATFANGGYKVSPFIIDSIVNDTGEAIFRSARSNVCLTQPCMNNAPFQFDRDAFSLTTRTQKITRATPELTEAPRVISEEVAYLMDSMLRDVVRRGTATKAKVLNREDLAGKTGTTNGPTDAWFSGYAGGLVTTAWVGFDDNRNLGVREFGGSAALPIWIDFMQDALEERPIYRLPQPAGIVSVRINPETGERARIDDPDAIFEVFRAENAPHPKQEQQQNIPSDAIRYHEEVF</sequence>
<dbReference type="EMBL" id="AP023086">
    <property type="protein sequence ID" value="BCD96066.1"/>
    <property type="molecule type" value="Genomic_DNA"/>
</dbReference>
<evidence type="ECO:0000313" key="32">
    <source>
        <dbReference type="EMBL" id="BCD96066.1"/>
    </source>
</evidence>
<keyword evidence="16" id="KW-0133">Cell shape</keyword>
<keyword evidence="13 32" id="KW-0808">Transferase</keyword>
<evidence type="ECO:0000259" key="29">
    <source>
        <dbReference type="Pfam" id="PF00905"/>
    </source>
</evidence>
<keyword evidence="9" id="KW-0997">Cell inner membrane</keyword>
<dbReference type="GO" id="GO:0008658">
    <property type="term" value="F:penicillin binding"/>
    <property type="evidence" value="ECO:0007669"/>
    <property type="project" value="InterPro"/>
</dbReference>
<evidence type="ECO:0000256" key="14">
    <source>
        <dbReference type="ARBA" id="ARBA00022692"/>
    </source>
</evidence>
<comment type="subcellular location">
    <subcellularLocation>
        <location evidence="2">Cell inner membrane</location>
        <topology evidence="2">Single-pass type II membrane protein</topology>
    </subcellularLocation>
</comment>